<dbReference type="EMBL" id="AP028679">
    <property type="protein sequence ID" value="BEQ16068.1"/>
    <property type="molecule type" value="Genomic_DNA"/>
</dbReference>
<dbReference type="Proteomes" id="UP001366166">
    <property type="component" value="Chromosome"/>
</dbReference>
<dbReference type="RefSeq" id="WP_338601372.1">
    <property type="nucleotide sequence ID" value="NZ_AP028679.1"/>
</dbReference>
<dbReference type="AlphaFoldDB" id="A0AAU9EFW8"/>
<evidence type="ECO:0000313" key="3">
    <source>
        <dbReference type="Proteomes" id="UP001366166"/>
    </source>
</evidence>
<sequence>MEQGELRELKHEAEPGYRPVLWSLVGVAVAYLVLVLTGVVS</sequence>
<organism evidence="2 3">
    <name type="scientific">Desulfoferula mesophila</name>
    <dbReference type="NCBI Taxonomy" id="3058419"/>
    <lineage>
        <taxon>Bacteria</taxon>
        <taxon>Pseudomonadati</taxon>
        <taxon>Thermodesulfobacteriota</taxon>
        <taxon>Desulfarculia</taxon>
        <taxon>Desulfarculales</taxon>
        <taxon>Desulfarculaceae</taxon>
        <taxon>Desulfoferula</taxon>
    </lineage>
</organism>
<keyword evidence="1" id="KW-1133">Transmembrane helix</keyword>
<proteinExistence type="predicted"/>
<feature type="transmembrane region" description="Helical" evidence="1">
    <location>
        <begin position="20"/>
        <end position="40"/>
    </location>
</feature>
<accession>A0AAU9EFW8</accession>
<keyword evidence="1" id="KW-0812">Transmembrane</keyword>
<evidence type="ECO:0000313" key="2">
    <source>
        <dbReference type="EMBL" id="BEQ16068.1"/>
    </source>
</evidence>
<keyword evidence="3" id="KW-1185">Reference proteome</keyword>
<reference evidence="3" key="1">
    <citation type="journal article" date="2023" name="Arch. Microbiol.">
        <title>Desulfoferula mesophilus gen. nov. sp. nov., a mesophilic sulfate-reducing bacterium isolated from a brackish lake sediment.</title>
        <authorList>
            <person name="Watanabe T."/>
            <person name="Yabe T."/>
            <person name="Tsuji J.M."/>
            <person name="Fukui M."/>
        </authorList>
    </citation>
    <scope>NUCLEOTIDE SEQUENCE [LARGE SCALE GENOMIC DNA]</scope>
    <source>
        <strain evidence="3">12FAK</strain>
    </source>
</reference>
<dbReference type="KEGG" id="dmp:FAK_31340"/>
<evidence type="ECO:0000256" key="1">
    <source>
        <dbReference type="SAM" id="Phobius"/>
    </source>
</evidence>
<name>A0AAU9EFW8_9BACT</name>
<keyword evidence="1" id="KW-0472">Membrane</keyword>
<gene>
    <name evidence="2" type="ORF">FAK_31340</name>
</gene>
<protein>
    <submittedName>
        <fullName evidence="2">Uncharacterized protein</fullName>
    </submittedName>
</protein>